<keyword evidence="3" id="KW-1185">Reference proteome</keyword>
<dbReference type="OrthoDB" id="5394858at2"/>
<dbReference type="AlphaFoldDB" id="A0A4Y6PYC6"/>
<feature type="signal peptide" evidence="1">
    <location>
        <begin position="1"/>
        <end position="26"/>
    </location>
</feature>
<evidence type="ECO:0000256" key="1">
    <source>
        <dbReference type="SAM" id="SignalP"/>
    </source>
</evidence>
<evidence type="ECO:0008006" key="4">
    <source>
        <dbReference type="Google" id="ProtNLM"/>
    </source>
</evidence>
<feature type="chain" id="PRO_5030106684" description="Autotransporter outer membrane beta-barrel domain-containing protein" evidence="1">
    <location>
        <begin position="27"/>
        <end position="297"/>
    </location>
</feature>
<proteinExistence type="predicted"/>
<dbReference type="EMBL" id="CP041186">
    <property type="protein sequence ID" value="QDG52745.1"/>
    <property type="molecule type" value="Genomic_DNA"/>
</dbReference>
<accession>A0A5B8YA47</accession>
<gene>
    <name evidence="2" type="ORF">FIV42_18960</name>
</gene>
<sequence>MMPKMQRVFAVLVVALATLSALPASAAENDLVLSRFGTFQRFQNDCTNACGVVEKDTDAFRALARDMGQVLAPRFLNPAETLGEAGFAVNLMTSLSFIDNEADYWQTAVEDQDPSSSLFTAHLQIRKGLPFSFELAADMAYLFASEMFSLGSHVKWALNEGFYYFPDIAVRGTVNTLLGSEDLNLINAGWDISISKAFDISGVMSLAPYAGYQQLHIIASSRLLNAYPQDPRPPQFDDDPSDGNETFSPEFVFSQNHEAINRFFVGTRLNVWIMSFSLEGVLADNVTQLTLSGGVDF</sequence>
<protein>
    <recommendedName>
        <fullName evidence="4">Autotransporter outer membrane beta-barrel domain-containing protein</fullName>
    </recommendedName>
</protein>
<evidence type="ECO:0000313" key="2">
    <source>
        <dbReference type="EMBL" id="QDG52745.1"/>
    </source>
</evidence>
<evidence type="ECO:0000313" key="3">
    <source>
        <dbReference type="Proteomes" id="UP000315995"/>
    </source>
</evidence>
<accession>A0A4Y6PYC6</accession>
<dbReference type="RefSeq" id="WP_141199210.1">
    <property type="nucleotide sequence ID" value="NZ_CP041186.1"/>
</dbReference>
<keyword evidence="1" id="KW-0732">Signal</keyword>
<reference evidence="2 3" key="1">
    <citation type="submission" date="2019-06" db="EMBL/GenBank/DDBJ databases">
        <title>Persicimonas caeni gen. nov., sp. nov., a predatory bacterium isolated from solar saltern.</title>
        <authorList>
            <person name="Wang S."/>
        </authorList>
    </citation>
    <scope>NUCLEOTIDE SEQUENCE [LARGE SCALE GENOMIC DNA]</scope>
    <source>
        <strain evidence="2 3">YN101</strain>
    </source>
</reference>
<name>A0A4Y6PYC6_PERCE</name>
<organism evidence="2 3">
    <name type="scientific">Persicimonas caeni</name>
    <dbReference type="NCBI Taxonomy" id="2292766"/>
    <lineage>
        <taxon>Bacteria</taxon>
        <taxon>Deltaproteobacteria</taxon>
        <taxon>Bradymonadales</taxon>
        <taxon>Bradymonadaceae</taxon>
        <taxon>Persicimonas</taxon>
    </lineage>
</organism>
<dbReference type="Proteomes" id="UP000315995">
    <property type="component" value="Chromosome"/>
</dbReference>